<evidence type="ECO:0000256" key="7">
    <source>
        <dbReference type="ARBA" id="ARBA00022989"/>
    </source>
</evidence>
<evidence type="ECO:0000256" key="14">
    <source>
        <dbReference type="PIRSR" id="PIRSR603373-1"/>
    </source>
</evidence>
<keyword evidence="9" id="KW-0406">Ion transport</keyword>
<evidence type="ECO:0000256" key="8">
    <source>
        <dbReference type="ARBA" id="ARBA00023004"/>
    </source>
</evidence>
<evidence type="ECO:0000256" key="1">
    <source>
        <dbReference type="ARBA" id="ARBA00004651"/>
    </source>
</evidence>
<evidence type="ECO:0000256" key="2">
    <source>
        <dbReference type="ARBA" id="ARBA00022448"/>
    </source>
</evidence>
<keyword evidence="15" id="KW-0479">Metal-binding</keyword>
<keyword evidence="5 17" id="KW-0812">Transmembrane</keyword>
<feature type="transmembrane region" description="Helical" evidence="17">
    <location>
        <begin position="692"/>
        <end position="715"/>
    </location>
</feature>
<comment type="subcellular location">
    <subcellularLocation>
        <location evidence="1">Cell membrane</location>
        <topology evidence="1">Multi-pass membrane protein</topology>
    </subcellularLocation>
</comment>
<keyword evidence="8" id="KW-0408">Iron</keyword>
<evidence type="ECO:0000256" key="17">
    <source>
        <dbReference type="SAM" id="Phobius"/>
    </source>
</evidence>
<keyword evidence="15" id="KW-0460">Magnesium</keyword>
<evidence type="ECO:0000256" key="11">
    <source>
        <dbReference type="ARBA" id="ARBA00023136"/>
    </source>
</evidence>
<evidence type="ECO:0000256" key="6">
    <source>
        <dbReference type="ARBA" id="ARBA00022741"/>
    </source>
</evidence>
<keyword evidence="10 14" id="KW-0342">GTP-binding</keyword>
<feature type="binding site" evidence="15">
    <location>
        <position position="43"/>
    </location>
    <ligand>
        <name>Mg(2+)</name>
        <dbReference type="ChEBI" id="CHEBI:18420"/>
        <label>2</label>
    </ligand>
</feature>
<feature type="binding site" evidence="15">
    <location>
        <position position="47"/>
    </location>
    <ligand>
        <name>Mg(2+)</name>
        <dbReference type="ChEBI" id="CHEBI:18420"/>
        <label>2</label>
    </ligand>
</feature>
<dbReference type="InterPro" id="IPR006073">
    <property type="entry name" value="GTP-bd"/>
</dbReference>
<dbReference type="GO" id="GO:0005886">
    <property type="term" value="C:plasma membrane"/>
    <property type="evidence" value="ECO:0007669"/>
    <property type="project" value="UniProtKB-SubCell"/>
</dbReference>
<feature type="transmembrane region" description="Helical" evidence="17">
    <location>
        <begin position="500"/>
        <end position="524"/>
    </location>
</feature>
<feature type="transmembrane region" description="Helical" evidence="17">
    <location>
        <begin position="661"/>
        <end position="680"/>
    </location>
</feature>
<accession>A0A7J3X725</accession>
<feature type="domain" description="FeoB-type G" evidence="18">
    <location>
        <begin position="25"/>
        <end position="187"/>
    </location>
</feature>
<dbReference type="InterPro" id="IPR041069">
    <property type="entry name" value="FeoB_Cyto"/>
</dbReference>
<dbReference type="InterPro" id="IPR005225">
    <property type="entry name" value="Small_GTP-bd"/>
</dbReference>
<dbReference type="GO" id="GO:0046872">
    <property type="term" value="F:metal ion binding"/>
    <property type="evidence" value="ECO:0007669"/>
    <property type="project" value="UniProtKB-KW"/>
</dbReference>
<dbReference type="Pfam" id="PF07670">
    <property type="entry name" value="Gate"/>
    <property type="match status" value="2"/>
</dbReference>
<evidence type="ECO:0000256" key="12">
    <source>
        <dbReference type="ARBA" id="ARBA00031200"/>
    </source>
</evidence>
<dbReference type="GO" id="GO:0005525">
    <property type="term" value="F:GTP binding"/>
    <property type="evidence" value="ECO:0007669"/>
    <property type="project" value="UniProtKB-KW"/>
</dbReference>
<protein>
    <recommendedName>
        <fullName evidence="12 13">Ferrous iron transport protein B</fullName>
    </recommendedName>
</protein>
<name>A0A7J3X725_THEPE</name>
<evidence type="ECO:0000256" key="10">
    <source>
        <dbReference type="ARBA" id="ARBA00023134"/>
    </source>
</evidence>
<feature type="binding site" evidence="14">
    <location>
        <begin position="32"/>
        <end position="39"/>
    </location>
    <ligand>
        <name>GTP</name>
        <dbReference type="ChEBI" id="CHEBI:37565"/>
        <label>1</label>
    </ligand>
</feature>
<dbReference type="Gene3D" id="3.40.50.300">
    <property type="entry name" value="P-loop containing nucleotide triphosphate hydrolases"/>
    <property type="match status" value="1"/>
</dbReference>
<dbReference type="CDD" id="cd01879">
    <property type="entry name" value="FeoB"/>
    <property type="match status" value="1"/>
</dbReference>
<dbReference type="EMBL" id="DRZM01000140">
    <property type="protein sequence ID" value="HHP05010.1"/>
    <property type="molecule type" value="Genomic_DNA"/>
</dbReference>
<dbReference type="NCBIfam" id="TIGR00437">
    <property type="entry name" value="feoB"/>
    <property type="match status" value="1"/>
</dbReference>
<evidence type="ECO:0000256" key="9">
    <source>
        <dbReference type="ARBA" id="ARBA00023065"/>
    </source>
</evidence>
<evidence type="ECO:0000256" key="4">
    <source>
        <dbReference type="ARBA" id="ARBA00022496"/>
    </source>
</evidence>
<evidence type="ECO:0000313" key="19">
    <source>
        <dbReference type="EMBL" id="HHP05010.1"/>
    </source>
</evidence>
<dbReference type="PANTHER" id="PTHR43185">
    <property type="entry name" value="FERROUS IRON TRANSPORT PROTEIN B"/>
    <property type="match status" value="1"/>
</dbReference>
<dbReference type="SUPFAM" id="SSF52540">
    <property type="entry name" value="P-loop containing nucleoside triphosphate hydrolases"/>
    <property type="match status" value="1"/>
</dbReference>
<keyword evidence="4" id="KW-0410">Iron transport</keyword>
<evidence type="ECO:0000256" key="5">
    <source>
        <dbReference type="ARBA" id="ARBA00022692"/>
    </source>
</evidence>
<feature type="binding site" evidence="14">
    <location>
        <begin position="57"/>
        <end position="61"/>
    </location>
    <ligand>
        <name>GTP</name>
        <dbReference type="ChEBI" id="CHEBI:37565"/>
        <label>1</label>
    </ligand>
</feature>
<dbReference type="AlphaFoldDB" id="A0A7J3X725"/>
<keyword evidence="3" id="KW-1003">Cell membrane</keyword>
<organism evidence="19">
    <name type="scientific">Thermofilum pendens</name>
    <dbReference type="NCBI Taxonomy" id="2269"/>
    <lineage>
        <taxon>Archaea</taxon>
        <taxon>Thermoproteota</taxon>
        <taxon>Thermoprotei</taxon>
        <taxon>Thermofilales</taxon>
        <taxon>Thermofilaceae</taxon>
        <taxon>Thermofilum</taxon>
    </lineage>
</organism>
<feature type="region of interest" description="Disordered" evidence="16">
    <location>
        <begin position="5"/>
        <end position="24"/>
    </location>
</feature>
<feature type="transmembrane region" description="Helical" evidence="17">
    <location>
        <begin position="470"/>
        <end position="494"/>
    </location>
</feature>
<dbReference type="InterPro" id="IPR011640">
    <property type="entry name" value="Fe2_transport_prot_B_C"/>
</dbReference>
<reference evidence="19" key="1">
    <citation type="journal article" date="2020" name="mSystems">
        <title>Genome- and Community-Level Interaction Insights into Carbon Utilization and Element Cycling Functions of Hydrothermarchaeota in Hydrothermal Sediment.</title>
        <authorList>
            <person name="Zhou Z."/>
            <person name="Liu Y."/>
            <person name="Xu W."/>
            <person name="Pan J."/>
            <person name="Luo Z.H."/>
            <person name="Li M."/>
        </authorList>
    </citation>
    <scope>NUCLEOTIDE SEQUENCE [LARGE SCALE GENOMIC DNA]</scope>
    <source>
        <strain evidence="19">SpSt-1125</strain>
    </source>
</reference>
<dbReference type="PANTHER" id="PTHR43185:SF1">
    <property type="entry name" value="FE(2+) TRANSPORTER FEOB"/>
    <property type="match status" value="1"/>
</dbReference>
<evidence type="ECO:0000259" key="18">
    <source>
        <dbReference type="PROSITE" id="PS51711"/>
    </source>
</evidence>
<dbReference type="Gene3D" id="1.10.287.1770">
    <property type="match status" value="1"/>
</dbReference>
<keyword evidence="2" id="KW-0813">Transport</keyword>
<dbReference type="InterPro" id="IPR003373">
    <property type="entry name" value="Fe2_transport_prot-B"/>
</dbReference>
<keyword evidence="6 14" id="KW-0547">Nucleotide-binding</keyword>
<dbReference type="InterPro" id="IPR050860">
    <property type="entry name" value="FeoB_GTPase"/>
</dbReference>
<keyword evidence="11 17" id="KW-0472">Membrane</keyword>
<comment type="caution">
    <text evidence="19">The sequence shown here is derived from an EMBL/GenBank/DDBJ whole genome shotgun (WGS) entry which is preliminary data.</text>
</comment>
<feature type="binding site" evidence="14">
    <location>
        <begin position="138"/>
        <end position="141"/>
    </location>
    <ligand>
        <name>GTP</name>
        <dbReference type="ChEBI" id="CHEBI:37565"/>
        <label>1</label>
    </ligand>
</feature>
<gene>
    <name evidence="19" type="primary">feoB</name>
    <name evidence="19" type="ORF">ENM88_04580</name>
</gene>
<keyword evidence="7 17" id="KW-1133">Transmembrane helix</keyword>
<dbReference type="InterPro" id="IPR030389">
    <property type="entry name" value="G_FEOB_dom"/>
</dbReference>
<evidence type="ECO:0000256" key="13">
    <source>
        <dbReference type="NCBIfam" id="TIGR00437"/>
    </source>
</evidence>
<dbReference type="NCBIfam" id="TIGR00231">
    <property type="entry name" value="small_GTP"/>
    <property type="match status" value="1"/>
</dbReference>
<evidence type="ECO:0000256" key="16">
    <source>
        <dbReference type="SAM" id="MobiDB-lite"/>
    </source>
</evidence>
<dbReference type="Pfam" id="PF02421">
    <property type="entry name" value="FeoB_N"/>
    <property type="match status" value="1"/>
</dbReference>
<dbReference type="InterPro" id="IPR011642">
    <property type="entry name" value="Gate_dom"/>
</dbReference>
<dbReference type="PRINTS" id="PR00326">
    <property type="entry name" value="GTP1OBG"/>
</dbReference>
<proteinExistence type="predicted"/>
<evidence type="ECO:0000256" key="15">
    <source>
        <dbReference type="PIRSR" id="PIRSR603373-2"/>
    </source>
</evidence>
<feature type="transmembrane region" description="Helical" evidence="17">
    <location>
        <begin position="392"/>
        <end position="416"/>
    </location>
</feature>
<evidence type="ECO:0000256" key="3">
    <source>
        <dbReference type="ARBA" id="ARBA00022475"/>
    </source>
</evidence>
<dbReference type="InterPro" id="IPR027417">
    <property type="entry name" value="P-loop_NTPase"/>
</dbReference>
<feature type="transmembrane region" description="Helical" evidence="17">
    <location>
        <begin position="597"/>
        <end position="614"/>
    </location>
</feature>
<dbReference type="Pfam" id="PF07664">
    <property type="entry name" value="FeoB_C"/>
    <property type="match status" value="1"/>
</dbReference>
<dbReference type="PROSITE" id="PS51711">
    <property type="entry name" value="G_FEOB"/>
    <property type="match status" value="1"/>
</dbReference>
<feature type="transmembrane region" description="Helical" evidence="17">
    <location>
        <begin position="621"/>
        <end position="641"/>
    </location>
</feature>
<dbReference type="Pfam" id="PF17910">
    <property type="entry name" value="FeoB_Cyto"/>
    <property type="match status" value="1"/>
</dbReference>
<feature type="transmembrane region" description="Helical" evidence="17">
    <location>
        <begin position="313"/>
        <end position="339"/>
    </location>
</feature>
<dbReference type="GO" id="GO:0015093">
    <property type="term" value="F:ferrous iron transmembrane transporter activity"/>
    <property type="evidence" value="ECO:0007669"/>
    <property type="project" value="UniProtKB-UniRule"/>
</dbReference>
<sequence length="718" mass="76757">MARVACRHVGSQPQRTEQERGSEGRVRVALAGAPNVGKSTLFNVLVGARRFVGNWPGKTIDRYEGELEHHGVTLQLVDLPGTYSLSALSEEEVIARDFIVHEKPDVVIVMVNAVSLETTMYLALQVLELYDRVVIAVNKMDAAARRGLHVLVDKMSRALGVPVVGISALHREGLHELIESVLAVAGGAAKTQRLKLNYGGLAHYTALLEEELRRCAALRDYPPDWAAVRLLEGDNELERALAEACPELLEKVRQVRRRAEEELGAEPALLAASARYAFILDLLRGCVAYSGVVRRSTSELLDKIYLSRFLGPLAALATLMSIIVVAFMINTGFPLVQILEALNYSELAELVETHTLSGLVNTALSGLADAATSILAARGASPLLVSLITEGILGGVGAILAFLPLIFLVFVFFGFLEDTGVMARIAVASHALMEKVRLSGKALLPLALGFGCNVPAVMGTKILPSDKEKLVASFAAPFIPCQARLVVLLAIATAMSSSAAAAFAALVVVYLVALLAAGLLAWLLNRVIPPRGEAPELLVELPPYHVPSPKVIWWYAVDNTLHFLKKAGVVIFLLSLATWALLRLGPSGYVESVENSFAYIVGSAAAPLLAPVGLGKWEVALALVSGFVAKEGVLATIVIATGSSSAAEAFSRLALSPSQTLALMTFVTLYMPCLATLATFHAQYRRSKLTLAFAAVSLALAYVISLVMYMCAQVIPAT</sequence>
<feature type="binding site" evidence="14">
    <location>
        <begin position="78"/>
        <end position="81"/>
    </location>
    <ligand>
        <name>GTP</name>
        <dbReference type="ChEBI" id="CHEBI:37565"/>
        <label>1</label>
    </ligand>
</feature>
<feature type="transmembrane region" description="Helical" evidence="17">
    <location>
        <begin position="567"/>
        <end position="585"/>
    </location>
</feature>